<dbReference type="RefSeq" id="WP_114563106.1">
    <property type="nucleotide sequence ID" value="NZ_CP031124.1"/>
</dbReference>
<dbReference type="OrthoDB" id="9795345at2"/>
<name>A0A345DC89_9BURK</name>
<keyword evidence="4" id="KW-1185">Reference proteome</keyword>
<organism evidence="3 4">
    <name type="scientific">Ephemeroptericola cinctiostellae</name>
    <dbReference type="NCBI Taxonomy" id="2268024"/>
    <lineage>
        <taxon>Bacteria</taxon>
        <taxon>Pseudomonadati</taxon>
        <taxon>Pseudomonadota</taxon>
        <taxon>Betaproteobacteria</taxon>
        <taxon>Burkholderiales</taxon>
        <taxon>Burkholderiaceae</taxon>
        <taxon>Ephemeroptericola</taxon>
    </lineage>
</organism>
<dbReference type="InterPro" id="IPR012909">
    <property type="entry name" value="PHA_DNA-bd_N"/>
</dbReference>
<protein>
    <recommendedName>
        <fullName evidence="5">Polyhydroxyalkanoate synthesis repressor PhaR</fullName>
    </recommendedName>
</protein>
<gene>
    <name evidence="3" type="ORF">DTO96_101717</name>
</gene>
<feature type="domain" description="PHA accumulation regulator DNA-binding N-terminal" evidence="2">
    <location>
        <begin position="9"/>
        <end position="68"/>
    </location>
</feature>
<evidence type="ECO:0000259" key="2">
    <source>
        <dbReference type="Pfam" id="PF07879"/>
    </source>
</evidence>
<dbReference type="Proteomes" id="UP000252182">
    <property type="component" value="Chromosome"/>
</dbReference>
<feature type="domain" description="PHB accumulation regulatory" evidence="1">
    <location>
        <begin position="122"/>
        <end position="157"/>
    </location>
</feature>
<evidence type="ECO:0008006" key="5">
    <source>
        <dbReference type="Google" id="ProtNLM"/>
    </source>
</evidence>
<feature type="domain" description="PHB accumulation regulatory" evidence="1">
    <location>
        <begin position="73"/>
        <end position="110"/>
    </location>
</feature>
<dbReference type="EMBL" id="CP031124">
    <property type="protein sequence ID" value="AXF85977.1"/>
    <property type="molecule type" value="Genomic_DNA"/>
</dbReference>
<dbReference type="InterPro" id="IPR010134">
    <property type="entry name" value="PHA_reg_PhaR"/>
</dbReference>
<dbReference type="InterPro" id="IPR007897">
    <property type="entry name" value="PHB_accumulat"/>
</dbReference>
<dbReference type="NCBIfam" id="TIGR01848">
    <property type="entry name" value="PHA_reg_PhaR"/>
    <property type="match status" value="1"/>
</dbReference>
<evidence type="ECO:0000259" key="1">
    <source>
        <dbReference type="Pfam" id="PF05233"/>
    </source>
</evidence>
<proteinExistence type="predicted"/>
<dbReference type="Pfam" id="PF07879">
    <property type="entry name" value="PHB_acc_N"/>
    <property type="match status" value="1"/>
</dbReference>
<dbReference type="AlphaFoldDB" id="A0A345DC89"/>
<dbReference type="Pfam" id="PF05233">
    <property type="entry name" value="PHB_acc"/>
    <property type="match status" value="2"/>
</dbReference>
<accession>A0A345DC89</accession>
<evidence type="ECO:0000313" key="4">
    <source>
        <dbReference type="Proteomes" id="UP000252182"/>
    </source>
</evidence>
<dbReference type="GO" id="GO:0006355">
    <property type="term" value="P:regulation of DNA-templated transcription"/>
    <property type="evidence" value="ECO:0007669"/>
    <property type="project" value="InterPro"/>
</dbReference>
<sequence length="179" mass="20469">MRKRSDQRIIKKYPNRRLYDTHTSTYITLADVKQMVLANEVFEVVDVKSNENLTRSILLQIILEEEAGGLPLFSSTVLSQIIRSYGNAMQGMLGSYLEKNMQAFAEIQSNLSAQSQHAVNNDAWQQLLSMQAPMMQGMMGNYIEQSKNMFIQMQEQMNQQTSAIFKGFNTKPEVKSDDQ</sequence>
<reference evidence="4" key="1">
    <citation type="submission" date="2018-07" db="EMBL/GenBank/DDBJ databases">
        <authorList>
            <person name="Kim H."/>
        </authorList>
    </citation>
    <scope>NUCLEOTIDE SEQUENCE [LARGE SCALE GENOMIC DNA]</scope>
    <source>
        <strain evidence="4">F02</strain>
    </source>
</reference>
<dbReference type="KEGG" id="hyf:DTO96_101717"/>
<evidence type="ECO:0000313" key="3">
    <source>
        <dbReference type="EMBL" id="AXF85977.1"/>
    </source>
</evidence>